<evidence type="ECO:0000259" key="2">
    <source>
        <dbReference type="SMART" id="SM00912"/>
    </source>
</evidence>
<dbReference type="AlphaFoldDB" id="A0AA42FDN0"/>
<reference evidence="4" key="3">
    <citation type="journal article" date="2024" name="Int. J. Antimicrob. Agents">
        <title>Identification of a novel Providencia species showing multi-drug-resistant in three patients with hospital-acquired infection.</title>
        <authorList>
            <person name="Yang W."/>
            <person name="Chen J."/>
            <person name="Yang F."/>
            <person name="Ji P."/>
            <person name="Shen S."/>
            <person name="Yin D."/>
            <person name="Hu F."/>
        </authorList>
    </citation>
    <scope>NUCLEOTIDE SEQUENCE</scope>
    <source>
        <strain evidence="4">CRE-138-0111</strain>
    </source>
</reference>
<sequence length="716" mass="74659">MQNILNHNFNIPTLKFKPLFLCVSMIVGSTTVAQAEIVSTNGAGILNQGNGPTVVYINKPSQSGVSHNVYSKFDVDQKGVILNNNGGNSNTILGGKIGSNGNVAGGNRAKVILNEVNSNTATTLNGMIEVAGGKAQVIVANASGITCNNCGFINTNHATLTTGKVNLANDGSIANYNVQQGKIAINGSFNANSPTDIIARSVAINGIVDAQRLNVVAGNNQVNASGEVIGSTTAIGTKPSVGIDISAMGGMYANKISLIATESGVGVANAGDIITHNGAITIDSAGSVNNTNARVNAAKDLNIKATAVTNNGHLVGNKNVNITVAGTGTINNDQGEITSYNNDINLTTLGQLSNNGGTITALQNINSTSDTLINDNGSFNTSKGDMNIHSMNIIYNRDNQGNPNDPSKGFNSARDINISAVHVVNQNSNITAGRDAVISSQSSIENLADSKIIAQRRAEISTMSLTQTNSEIKTANGRMDIDASVSLNNDASSKIDSGRLMNINANQINNSGTIISNNGQMAINSNILNNRSGYIKGNNLAIKAFNIDNQAGLIHSENNLNIETSHLNNNNSADFKQANAKFGLVDQNGGLQTNNGTVKIQGDTLYNINGSIAANVNNISASRNDVDVKLKSTLNNNYGKILGANNQKLDVGLLENYSGSIDAGRNLTIDSKNRVNNQYGTLRSSNTTKVTSPIVTNSTTGTITGNRVIIDSIVTN</sequence>
<dbReference type="RefSeq" id="WP_206227122.1">
    <property type="nucleotide sequence ID" value="NZ_JARRYG010000001.1"/>
</dbReference>
<gene>
    <name evidence="3" type="ORF">P7V44_00550</name>
    <name evidence="4" type="ORF">Q5E86_03200</name>
</gene>
<feature type="signal peptide" evidence="1">
    <location>
        <begin position="1"/>
        <end position="35"/>
    </location>
</feature>
<dbReference type="SUPFAM" id="SSF51126">
    <property type="entry name" value="Pectin lyase-like"/>
    <property type="match status" value="1"/>
</dbReference>
<reference evidence="3" key="1">
    <citation type="submission" date="2023-03" db="EMBL/GenBank/DDBJ databases">
        <title>a new species belonging to Providencia genus.</title>
        <authorList>
            <person name="Yang W."/>
            <person name="Hu F."/>
            <person name="Shen S."/>
            <person name="Ding L."/>
            <person name="Yin D."/>
        </authorList>
    </citation>
    <scope>NUCLEOTIDE SEQUENCE</scope>
    <source>
        <strain evidence="3">CRE-3FA-0001</strain>
    </source>
</reference>
<dbReference type="InterPro" id="IPR011050">
    <property type="entry name" value="Pectin_lyase_fold/virulence"/>
</dbReference>
<comment type="caution">
    <text evidence="3">The sequence shown here is derived from an EMBL/GenBank/DDBJ whole genome shotgun (WGS) entry which is preliminary data.</text>
</comment>
<evidence type="ECO:0000256" key="1">
    <source>
        <dbReference type="SAM" id="SignalP"/>
    </source>
</evidence>
<evidence type="ECO:0000313" key="5">
    <source>
        <dbReference type="Proteomes" id="UP001156701"/>
    </source>
</evidence>
<dbReference type="SMART" id="SM00912">
    <property type="entry name" value="Haemagg_act"/>
    <property type="match status" value="1"/>
</dbReference>
<dbReference type="InterPro" id="IPR012334">
    <property type="entry name" value="Pectin_lyas_fold"/>
</dbReference>
<feature type="chain" id="PRO_5041448333" evidence="1">
    <location>
        <begin position="36"/>
        <end position="716"/>
    </location>
</feature>
<keyword evidence="1" id="KW-0732">Signal</keyword>
<name>A0AA42FDN0_9GAMM</name>
<reference evidence="4" key="2">
    <citation type="submission" date="2023-07" db="EMBL/GenBank/DDBJ databases">
        <authorList>
            <person name="Yang W."/>
            <person name="Chen J."/>
            <person name="Ji P."/>
            <person name="Hu F."/>
        </authorList>
    </citation>
    <scope>NUCLEOTIDE SEQUENCE</scope>
    <source>
        <strain evidence="4">CRE-138-0111</strain>
    </source>
</reference>
<dbReference type="EMBL" id="JAUQTG010000001">
    <property type="protein sequence ID" value="MDO7855398.1"/>
    <property type="molecule type" value="Genomic_DNA"/>
</dbReference>
<evidence type="ECO:0000313" key="3">
    <source>
        <dbReference type="EMBL" id="MDG4694723.1"/>
    </source>
</evidence>
<accession>A0AA42FDN0</accession>
<dbReference type="InterPro" id="IPR008638">
    <property type="entry name" value="FhaB/CdiA-like_TPS"/>
</dbReference>
<feature type="domain" description="Filamentous haemagglutinin FhaB/tRNA nuclease CdiA-like TPS" evidence="2">
    <location>
        <begin position="49"/>
        <end position="170"/>
    </location>
</feature>
<dbReference type="Proteomes" id="UP001156701">
    <property type="component" value="Unassembled WGS sequence"/>
</dbReference>
<dbReference type="Pfam" id="PF05860">
    <property type="entry name" value="TPS"/>
    <property type="match status" value="1"/>
</dbReference>
<evidence type="ECO:0000313" key="6">
    <source>
        <dbReference type="Proteomes" id="UP001176478"/>
    </source>
</evidence>
<dbReference type="Proteomes" id="UP001176478">
    <property type="component" value="Unassembled WGS sequence"/>
</dbReference>
<organism evidence="3 5">
    <name type="scientific">Providencia huashanensis</name>
    <dbReference type="NCBI Taxonomy" id="3037798"/>
    <lineage>
        <taxon>Bacteria</taxon>
        <taxon>Pseudomonadati</taxon>
        <taxon>Pseudomonadota</taxon>
        <taxon>Gammaproteobacteria</taxon>
        <taxon>Enterobacterales</taxon>
        <taxon>Morganellaceae</taxon>
        <taxon>Providencia</taxon>
    </lineage>
</organism>
<proteinExistence type="predicted"/>
<protein>
    <submittedName>
        <fullName evidence="3">Filamentous hemagglutinin N-terminal domain-containing protein</fullName>
    </submittedName>
</protein>
<dbReference type="EMBL" id="JARRYG010000001">
    <property type="protein sequence ID" value="MDG4694723.1"/>
    <property type="molecule type" value="Genomic_DNA"/>
</dbReference>
<dbReference type="Gene3D" id="2.160.20.10">
    <property type="entry name" value="Single-stranded right-handed beta-helix, Pectin lyase-like"/>
    <property type="match status" value="1"/>
</dbReference>
<evidence type="ECO:0000313" key="4">
    <source>
        <dbReference type="EMBL" id="MDO7855398.1"/>
    </source>
</evidence>
<keyword evidence="6" id="KW-1185">Reference proteome</keyword>
<dbReference type="NCBIfam" id="TIGR01901">
    <property type="entry name" value="adhes_NPXG"/>
    <property type="match status" value="1"/>
</dbReference>